<name>A0A1U9JZ65_9BURK</name>
<dbReference type="Proteomes" id="UP000189369">
    <property type="component" value="Chromosome"/>
</dbReference>
<protein>
    <recommendedName>
        <fullName evidence="1">PIN domain-containing protein</fullName>
    </recommendedName>
</protein>
<organism evidence="2 3">
    <name type="scientific">Paenalcaligenes hominis</name>
    <dbReference type="NCBI Taxonomy" id="643674"/>
    <lineage>
        <taxon>Bacteria</taxon>
        <taxon>Pseudomonadati</taxon>
        <taxon>Pseudomonadota</taxon>
        <taxon>Betaproteobacteria</taxon>
        <taxon>Burkholderiales</taxon>
        <taxon>Alcaligenaceae</taxon>
        <taxon>Paenalcaligenes</taxon>
    </lineage>
</organism>
<dbReference type="STRING" id="643674.PAEH1_05020"/>
<gene>
    <name evidence="2" type="ORF">PAEH1_05020</name>
</gene>
<dbReference type="InterPro" id="IPR002716">
    <property type="entry name" value="PIN_dom"/>
</dbReference>
<reference evidence="2 3" key="1">
    <citation type="submission" date="2017-01" db="EMBL/GenBank/DDBJ databases">
        <title>Complete Genome Sequence of Paenalcaligenes hominis, Isolated from a paraplegic Patient with neurogenic bladder.</title>
        <authorList>
            <person name="Mukhopadhyay R."/>
            <person name="Joaquin J."/>
            <person name="Hogue R."/>
            <person name="Kilaru A."/>
            <person name="Jospin G."/>
            <person name="Mars K."/>
            <person name="Eisen J.A."/>
            <person name="Chaturvedi V."/>
        </authorList>
    </citation>
    <scope>NUCLEOTIDE SEQUENCE [LARGE SCALE GENOMIC DNA]</scope>
    <source>
        <strain evidence="2 3">15S00501</strain>
    </source>
</reference>
<dbReference type="OrthoDB" id="8683209at2"/>
<sequence>MGDPKSNTEVVVLDTCILISNVLRFLSLGLAQAGHFQPVWSPHIREEWLRNASRLWQVERARLEIDWQRWESLFPLANQGIVHGFQEGLKYSDPKDWHVIAAARAAQTHFADRSVSILTKNSKDFNRSELKRFGITRWAPDAFFCALWPQAEADLCLLLQQLPQAVRSPDKAVLPTQALLKRERLFDLARLYAQAAA</sequence>
<dbReference type="AlphaFoldDB" id="A0A1U9JZ65"/>
<evidence type="ECO:0000313" key="3">
    <source>
        <dbReference type="Proteomes" id="UP000189369"/>
    </source>
</evidence>
<accession>A0A1U9JZ65</accession>
<dbReference type="EMBL" id="CP019697">
    <property type="protein sequence ID" value="AQS51093.1"/>
    <property type="molecule type" value="Genomic_DNA"/>
</dbReference>
<dbReference type="KEGG" id="phn:PAEH1_05020"/>
<evidence type="ECO:0000313" key="2">
    <source>
        <dbReference type="EMBL" id="AQS51093.1"/>
    </source>
</evidence>
<proteinExistence type="predicted"/>
<evidence type="ECO:0000259" key="1">
    <source>
        <dbReference type="Pfam" id="PF13470"/>
    </source>
</evidence>
<dbReference type="Pfam" id="PF13470">
    <property type="entry name" value="PIN_3"/>
    <property type="match status" value="1"/>
</dbReference>
<feature type="domain" description="PIN" evidence="1">
    <location>
        <begin position="11"/>
        <end position="110"/>
    </location>
</feature>